<dbReference type="PANTHER" id="PTHR43731:SF14">
    <property type="entry name" value="PRESENILIN-ASSOCIATED RHOMBOID-LIKE PROTEIN, MITOCHONDRIAL"/>
    <property type="match status" value="1"/>
</dbReference>
<protein>
    <submittedName>
        <fullName evidence="9">Rhomboid family intramembrane serine protease</fullName>
    </submittedName>
</protein>
<comment type="subcellular location">
    <subcellularLocation>
        <location evidence="1">Membrane</location>
        <topology evidence="1">Multi-pass membrane protein</topology>
    </subcellularLocation>
</comment>
<feature type="domain" description="Peptidase S54 rhomboid" evidence="8">
    <location>
        <begin position="38"/>
        <end position="188"/>
    </location>
</feature>
<evidence type="ECO:0000256" key="7">
    <source>
        <dbReference type="SAM" id="Phobius"/>
    </source>
</evidence>
<dbReference type="EMBL" id="QWGR01000010">
    <property type="protein sequence ID" value="RIJ47082.1"/>
    <property type="molecule type" value="Genomic_DNA"/>
</dbReference>
<comment type="caution">
    <text evidence="9">The sequence shown here is derived from an EMBL/GenBank/DDBJ whole genome shotgun (WGS) entry which is preliminary data.</text>
</comment>
<evidence type="ECO:0000313" key="9">
    <source>
        <dbReference type="EMBL" id="RIJ47082.1"/>
    </source>
</evidence>
<evidence type="ECO:0000256" key="6">
    <source>
        <dbReference type="ARBA" id="ARBA00023136"/>
    </source>
</evidence>
<feature type="transmembrane region" description="Helical" evidence="7">
    <location>
        <begin position="136"/>
        <end position="156"/>
    </location>
</feature>
<dbReference type="InterPro" id="IPR035952">
    <property type="entry name" value="Rhomboid-like_sf"/>
</dbReference>
<dbReference type="Proteomes" id="UP000265926">
    <property type="component" value="Unassembled WGS sequence"/>
</dbReference>
<evidence type="ECO:0000256" key="2">
    <source>
        <dbReference type="ARBA" id="ARBA00009045"/>
    </source>
</evidence>
<keyword evidence="10" id="KW-1185">Reference proteome</keyword>
<evidence type="ECO:0000256" key="1">
    <source>
        <dbReference type="ARBA" id="ARBA00004141"/>
    </source>
</evidence>
<accession>A0A399SWL5</accession>
<dbReference type="InterPro" id="IPR022764">
    <property type="entry name" value="Peptidase_S54_rhomboid_dom"/>
</dbReference>
<keyword evidence="9" id="KW-0645">Protease</keyword>
<dbReference type="PANTHER" id="PTHR43731">
    <property type="entry name" value="RHOMBOID PROTEASE"/>
    <property type="match status" value="1"/>
</dbReference>
<proteinExistence type="inferred from homology"/>
<evidence type="ECO:0000256" key="3">
    <source>
        <dbReference type="ARBA" id="ARBA00022692"/>
    </source>
</evidence>
<dbReference type="OrthoDB" id="9807874at2"/>
<evidence type="ECO:0000313" key="10">
    <source>
        <dbReference type="Proteomes" id="UP000265926"/>
    </source>
</evidence>
<organism evidence="9 10">
    <name type="scientific">Maribellus luteus</name>
    <dbReference type="NCBI Taxonomy" id="2305463"/>
    <lineage>
        <taxon>Bacteria</taxon>
        <taxon>Pseudomonadati</taxon>
        <taxon>Bacteroidota</taxon>
        <taxon>Bacteroidia</taxon>
        <taxon>Marinilabiliales</taxon>
        <taxon>Prolixibacteraceae</taxon>
        <taxon>Maribellus</taxon>
    </lineage>
</organism>
<dbReference type="GO" id="GO:0016020">
    <property type="term" value="C:membrane"/>
    <property type="evidence" value="ECO:0007669"/>
    <property type="project" value="UniProtKB-SubCell"/>
</dbReference>
<feature type="transmembrane region" description="Helical" evidence="7">
    <location>
        <begin position="43"/>
        <end position="65"/>
    </location>
</feature>
<sequence>MMTWFIIGVTVLISYLAFRNPEMASKLQFNAAQIIHRKEYYRLISHAFIHANWAHLGVNMLVLFFFGRNIEAYFNFYFGNKGTAFYLLLYFGGILASNLWSLIKHKNNYYYNAVGASGAVSAVLFATIFFDPWEPLYLFAILPIPGILFAAGYLFYSYRMSQKQSDNVAHDAHFLGAVFGFVFPILLRPELFDRFIDHLFVFF</sequence>
<feature type="transmembrane region" description="Helical" evidence="7">
    <location>
        <begin position="85"/>
        <end position="103"/>
    </location>
</feature>
<gene>
    <name evidence="9" type="ORF">D1614_16650</name>
</gene>
<keyword evidence="3 7" id="KW-0812">Transmembrane</keyword>
<feature type="transmembrane region" description="Helical" evidence="7">
    <location>
        <begin position="168"/>
        <end position="187"/>
    </location>
</feature>
<evidence type="ECO:0000256" key="5">
    <source>
        <dbReference type="ARBA" id="ARBA00022989"/>
    </source>
</evidence>
<dbReference type="SUPFAM" id="SSF144091">
    <property type="entry name" value="Rhomboid-like"/>
    <property type="match status" value="1"/>
</dbReference>
<keyword evidence="4" id="KW-0378">Hydrolase</keyword>
<feature type="transmembrane region" description="Helical" evidence="7">
    <location>
        <begin position="109"/>
        <end position="129"/>
    </location>
</feature>
<evidence type="ECO:0000259" key="8">
    <source>
        <dbReference type="Pfam" id="PF01694"/>
    </source>
</evidence>
<dbReference type="Pfam" id="PF01694">
    <property type="entry name" value="Rhomboid"/>
    <property type="match status" value="1"/>
</dbReference>
<evidence type="ECO:0000256" key="4">
    <source>
        <dbReference type="ARBA" id="ARBA00022801"/>
    </source>
</evidence>
<dbReference type="Gene3D" id="1.20.1540.10">
    <property type="entry name" value="Rhomboid-like"/>
    <property type="match status" value="1"/>
</dbReference>
<keyword evidence="5 7" id="KW-1133">Transmembrane helix</keyword>
<dbReference type="GO" id="GO:0004252">
    <property type="term" value="F:serine-type endopeptidase activity"/>
    <property type="evidence" value="ECO:0007669"/>
    <property type="project" value="InterPro"/>
</dbReference>
<dbReference type="AlphaFoldDB" id="A0A399SWL5"/>
<comment type="similarity">
    <text evidence="2">Belongs to the peptidase S54 family.</text>
</comment>
<name>A0A399SWL5_9BACT</name>
<reference evidence="9 10" key="1">
    <citation type="submission" date="2018-08" db="EMBL/GenBank/DDBJ databases">
        <title>Pallidiluteibacterium maritimus gen. nov., sp. nov., isolated from coastal sediment.</title>
        <authorList>
            <person name="Zhou L.Y."/>
        </authorList>
    </citation>
    <scope>NUCLEOTIDE SEQUENCE [LARGE SCALE GENOMIC DNA]</scope>
    <source>
        <strain evidence="9 10">XSD2</strain>
    </source>
</reference>
<dbReference type="InterPro" id="IPR050925">
    <property type="entry name" value="Rhomboid_protease_S54"/>
</dbReference>
<keyword evidence="6 7" id="KW-0472">Membrane</keyword>
<dbReference type="GO" id="GO:0006508">
    <property type="term" value="P:proteolysis"/>
    <property type="evidence" value="ECO:0007669"/>
    <property type="project" value="UniProtKB-KW"/>
</dbReference>